<name>A0A371PLT0_9BACL</name>
<comment type="caution">
    <text evidence="2">The sequence shown here is derived from an EMBL/GenBank/DDBJ whole genome shotgun (WGS) entry which is preliminary data.</text>
</comment>
<dbReference type="InterPro" id="IPR001466">
    <property type="entry name" value="Beta-lactam-related"/>
</dbReference>
<dbReference type="InterPro" id="IPR012338">
    <property type="entry name" value="Beta-lactam/transpept-like"/>
</dbReference>
<dbReference type="AlphaFoldDB" id="A0A371PLT0"/>
<dbReference type="EMBL" id="QUBQ01000001">
    <property type="protein sequence ID" value="REK77172.1"/>
    <property type="molecule type" value="Genomic_DNA"/>
</dbReference>
<dbReference type="OrthoDB" id="9803467at2"/>
<organism evidence="2 3">
    <name type="scientific">Paenibacillus paeoniae</name>
    <dbReference type="NCBI Taxonomy" id="2292705"/>
    <lineage>
        <taxon>Bacteria</taxon>
        <taxon>Bacillati</taxon>
        <taxon>Bacillota</taxon>
        <taxon>Bacilli</taxon>
        <taxon>Bacillales</taxon>
        <taxon>Paenibacillaceae</taxon>
        <taxon>Paenibacillus</taxon>
    </lineage>
</organism>
<dbReference type="RefSeq" id="WP_116044605.1">
    <property type="nucleotide sequence ID" value="NZ_QUBQ01000001.1"/>
</dbReference>
<dbReference type="InterPro" id="IPR050491">
    <property type="entry name" value="AmpC-like"/>
</dbReference>
<dbReference type="SUPFAM" id="SSF56601">
    <property type="entry name" value="beta-lactamase/transpeptidase-like"/>
    <property type="match status" value="1"/>
</dbReference>
<feature type="domain" description="Beta-lactamase-related" evidence="1">
    <location>
        <begin position="24"/>
        <end position="311"/>
    </location>
</feature>
<reference evidence="2 3" key="1">
    <citation type="submission" date="2018-08" db="EMBL/GenBank/DDBJ databases">
        <title>Paenibacillus sp. M4BSY-1, whole genome shotgun sequence.</title>
        <authorList>
            <person name="Tuo L."/>
        </authorList>
    </citation>
    <scope>NUCLEOTIDE SEQUENCE [LARGE SCALE GENOMIC DNA]</scope>
    <source>
        <strain evidence="2 3">M4BSY-1</strain>
    </source>
</reference>
<dbReference type="GO" id="GO:0016787">
    <property type="term" value="F:hydrolase activity"/>
    <property type="evidence" value="ECO:0007669"/>
    <property type="project" value="UniProtKB-KW"/>
</dbReference>
<keyword evidence="3" id="KW-1185">Reference proteome</keyword>
<evidence type="ECO:0000259" key="1">
    <source>
        <dbReference type="Pfam" id="PF00144"/>
    </source>
</evidence>
<dbReference type="PANTHER" id="PTHR46825:SF9">
    <property type="entry name" value="BETA-LACTAMASE-RELATED DOMAIN-CONTAINING PROTEIN"/>
    <property type="match status" value="1"/>
</dbReference>
<evidence type="ECO:0000313" key="3">
    <source>
        <dbReference type="Proteomes" id="UP000261905"/>
    </source>
</evidence>
<dbReference type="Gene3D" id="3.40.710.10">
    <property type="entry name" value="DD-peptidase/beta-lactamase superfamily"/>
    <property type="match status" value="1"/>
</dbReference>
<evidence type="ECO:0000313" key="2">
    <source>
        <dbReference type="EMBL" id="REK77172.1"/>
    </source>
</evidence>
<sequence>MITTDNSLTSFMKAYTEQYPFSGNILVALHGKPVYSQSFGYASVEHDVPIQEDTKFGIWSITKSFTAMAVAMLVEDGQLRFDDPVSDYIPSFKAYEQMTIRYLLQHRSGLPNFTHVAEYNGNMNKWPLQLDQMLALLKDKPLDFTPGDSFSYNNTGYFVLGLIIEKVSGLSFESFIAARILKPLGLNDTGVNNGRSVIPNLASAYSSSGRELAPAEYIDMSTVTTAGGMYATAADLLQWDQSLYNNRLISPELAAQLFDFSEDGYELGWFLDKKQGRRRISHSGAYRGYRSELHRYPDDGVTVILLTNYEFVPSTKLAQSLADLMLGEEASVSEQPPRYSMKPEEFNVLKGVYEGFGCVAEIGLDTDGYYLIWNKREKHELYPVSQTEFRHSWHDQSYSFKQKESGDWSFLGMKKHSL</sequence>
<proteinExistence type="predicted"/>
<dbReference type="Proteomes" id="UP000261905">
    <property type="component" value="Unassembled WGS sequence"/>
</dbReference>
<protein>
    <submittedName>
        <fullName evidence="2">Class A beta-lactamase-related serine hydrolase</fullName>
    </submittedName>
</protein>
<accession>A0A371PLT0</accession>
<keyword evidence="2" id="KW-0378">Hydrolase</keyword>
<dbReference type="PANTHER" id="PTHR46825">
    <property type="entry name" value="D-ALANYL-D-ALANINE-CARBOXYPEPTIDASE/ENDOPEPTIDASE AMPH"/>
    <property type="match status" value="1"/>
</dbReference>
<gene>
    <name evidence="2" type="ORF">DX130_09260</name>
</gene>
<dbReference type="Pfam" id="PF00144">
    <property type="entry name" value="Beta-lactamase"/>
    <property type="match status" value="1"/>
</dbReference>